<dbReference type="KEGG" id="dmi:Desmer_1792"/>
<organism evidence="2 3">
    <name type="scientific">Desulfosporosinus meridiei (strain ATCC BAA-275 / DSM 13257 / KCTC 12902 / NCIMB 13706 / S10)</name>
    <dbReference type="NCBI Taxonomy" id="768704"/>
    <lineage>
        <taxon>Bacteria</taxon>
        <taxon>Bacillati</taxon>
        <taxon>Bacillota</taxon>
        <taxon>Clostridia</taxon>
        <taxon>Eubacteriales</taxon>
        <taxon>Desulfitobacteriaceae</taxon>
        <taxon>Desulfosporosinus</taxon>
    </lineage>
</organism>
<reference evidence="3" key="2">
    <citation type="submission" date="2012-08" db="EMBL/GenBank/DDBJ databases">
        <title>Finished genome of Desulfosporosinus meridiei DSM 13257.</title>
        <authorList>
            <person name="Huntemann M."/>
            <person name="Wei C.-L."/>
            <person name="Han J."/>
            <person name="Detter J.C."/>
            <person name="Han C."/>
            <person name="Davenport K."/>
            <person name="Daligault H."/>
            <person name="Erkkila T."/>
            <person name="Gu W."/>
            <person name="Munk A.C.C."/>
            <person name="Teshima H."/>
            <person name="Xu Y."/>
            <person name="Chain P."/>
            <person name="Tapia R."/>
            <person name="Chen A."/>
            <person name="Krypides N."/>
            <person name="Mavromatis K."/>
            <person name="Markowitz V."/>
            <person name="Szeto E."/>
            <person name="Ivanova N."/>
            <person name="Mikhailova N."/>
            <person name="Ovchinnikova G."/>
            <person name="Pagani I."/>
            <person name="Pati A."/>
            <person name="Goodwin L."/>
            <person name="Peters L."/>
            <person name="Pitluck S."/>
            <person name="Woyke T."/>
            <person name="Pester M."/>
            <person name="Spring S."/>
            <person name="Ollivier B."/>
            <person name="Rattei T."/>
            <person name="Klenk H.-P."/>
            <person name="Wagner M."/>
            <person name="Loy A."/>
        </authorList>
    </citation>
    <scope>NUCLEOTIDE SEQUENCE [LARGE SCALE GENOMIC DNA]</scope>
    <source>
        <strain evidence="3">ATCC BAA-275 / DSM 13257 / NCIMB 13706 / S10</strain>
    </source>
</reference>
<dbReference type="SMART" id="SM00635">
    <property type="entry name" value="BID_2"/>
    <property type="match status" value="2"/>
</dbReference>
<sequence length="359" mass="39103">MRKLPWFIAVLVILVILTSCTTEKSVKELKLDKHSFSLEVGMSNTLNLLISPENAKKPEIEWLTSDEKIASVDETGLVKANSIGKAIITAKTKNGKLSVSSDIIVTPKSVKGISLNKDSVTIDIGSNEKIEISIEPVDAGNQKVVWESSNTKFATIDENGTIKGVAAGTTDIIVRTEDGSFTDKCSVTIKKKVEASAGSNTNKSNSTNSNVNSIPEKIFKVTLLSPKASSIVKLEPLVISWKVEKNPNDVDLYSIAIFDMIPWVPGYTGANEPSGPYKRDLHGKVNPISPRPNEANGISSWTVPVSIGNFGLKKGHKYKLQINAHLLPPKDYVPSGPYKYQQFLTTEFTVEGVLDYPTE</sequence>
<feature type="domain" description="BIG2" evidence="1">
    <location>
        <begin position="25"/>
        <end position="102"/>
    </location>
</feature>
<dbReference type="Pfam" id="PF02368">
    <property type="entry name" value="Big_2"/>
    <property type="match status" value="2"/>
</dbReference>
<protein>
    <submittedName>
        <fullName evidence="2">Ig-like domain-containing surface protein</fullName>
    </submittedName>
</protein>
<dbReference type="RefSeq" id="WP_014902674.1">
    <property type="nucleotide sequence ID" value="NC_018515.1"/>
</dbReference>
<dbReference type="Gene3D" id="2.60.40.1080">
    <property type="match status" value="2"/>
</dbReference>
<feature type="domain" description="BIG2" evidence="1">
    <location>
        <begin position="109"/>
        <end position="186"/>
    </location>
</feature>
<dbReference type="InterPro" id="IPR008964">
    <property type="entry name" value="Invasin/intimin_cell_adhesion"/>
</dbReference>
<dbReference type="InterPro" id="IPR003343">
    <property type="entry name" value="Big_2"/>
</dbReference>
<dbReference type="AlphaFoldDB" id="J7IUB5"/>
<keyword evidence="3" id="KW-1185">Reference proteome</keyword>
<evidence type="ECO:0000259" key="1">
    <source>
        <dbReference type="SMART" id="SM00635"/>
    </source>
</evidence>
<dbReference type="Proteomes" id="UP000005262">
    <property type="component" value="Chromosome"/>
</dbReference>
<reference evidence="2 3" key="1">
    <citation type="journal article" date="2012" name="J. Bacteriol.">
        <title>Complete genome sequences of Desulfosporosinus orientis DSM765T, Desulfosporosinus youngiae DSM17734T, Desulfosporosinus meridiei DSM13257T, and Desulfosporosinus acidiphilus DSM22704T.</title>
        <authorList>
            <person name="Pester M."/>
            <person name="Brambilla E."/>
            <person name="Alazard D."/>
            <person name="Rattei T."/>
            <person name="Weinmaier T."/>
            <person name="Han J."/>
            <person name="Lucas S."/>
            <person name="Lapidus A."/>
            <person name="Cheng J.F."/>
            <person name="Goodwin L."/>
            <person name="Pitluck S."/>
            <person name="Peters L."/>
            <person name="Ovchinnikova G."/>
            <person name="Teshima H."/>
            <person name="Detter J.C."/>
            <person name="Han C.S."/>
            <person name="Tapia R."/>
            <person name="Land M.L."/>
            <person name="Hauser L."/>
            <person name="Kyrpides N.C."/>
            <person name="Ivanova N.N."/>
            <person name="Pagani I."/>
            <person name="Huntmann M."/>
            <person name="Wei C.L."/>
            <person name="Davenport K.W."/>
            <person name="Daligault H."/>
            <person name="Chain P.S."/>
            <person name="Chen A."/>
            <person name="Mavromatis K."/>
            <person name="Markowitz V."/>
            <person name="Szeto E."/>
            <person name="Mikhailova N."/>
            <person name="Pati A."/>
            <person name="Wagner M."/>
            <person name="Woyke T."/>
            <person name="Ollivier B."/>
            <person name="Klenk H.P."/>
            <person name="Spring S."/>
            <person name="Loy A."/>
        </authorList>
    </citation>
    <scope>NUCLEOTIDE SEQUENCE [LARGE SCALE GENOMIC DNA]</scope>
    <source>
        <strain evidence="3">ATCC BAA-275 / DSM 13257 / NCIMB 13706 / S10</strain>
    </source>
</reference>
<dbReference type="OrthoDB" id="1904974at2"/>
<name>J7IUB5_DESMD</name>
<evidence type="ECO:0000313" key="3">
    <source>
        <dbReference type="Proteomes" id="UP000005262"/>
    </source>
</evidence>
<evidence type="ECO:0000313" key="2">
    <source>
        <dbReference type="EMBL" id="AFQ43759.1"/>
    </source>
</evidence>
<proteinExistence type="predicted"/>
<dbReference type="eggNOG" id="COG5492">
    <property type="taxonomic scope" value="Bacteria"/>
</dbReference>
<accession>J7IUB5</accession>
<dbReference type="HOGENOM" id="CLU_771028_0_0_9"/>
<dbReference type="SUPFAM" id="SSF49373">
    <property type="entry name" value="Invasin/intimin cell-adhesion fragments"/>
    <property type="match status" value="2"/>
</dbReference>
<gene>
    <name evidence="2" type="ordered locus">Desmer_1792</name>
</gene>
<dbReference type="EMBL" id="CP003629">
    <property type="protein sequence ID" value="AFQ43759.1"/>
    <property type="molecule type" value="Genomic_DNA"/>
</dbReference>
<dbReference type="PROSITE" id="PS51257">
    <property type="entry name" value="PROKAR_LIPOPROTEIN"/>
    <property type="match status" value="1"/>
</dbReference>